<dbReference type="PROSITE" id="PS51707">
    <property type="entry name" value="CYTH"/>
    <property type="match status" value="1"/>
</dbReference>
<dbReference type="InterPro" id="IPR023577">
    <property type="entry name" value="CYTH_domain"/>
</dbReference>
<accession>A0ABP7MQG4</accession>
<organism evidence="2 3">
    <name type="scientific">Litoribacillus peritrichatus</name>
    <dbReference type="NCBI Taxonomy" id="718191"/>
    <lineage>
        <taxon>Bacteria</taxon>
        <taxon>Pseudomonadati</taxon>
        <taxon>Pseudomonadota</taxon>
        <taxon>Gammaproteobacteria</taxon>
        <taxon>Oceanospirillales</taxon>
        <taxon>Oceanospirillaceae</taxon>
        <taxon>Litoribacillus</taxon>
    </lineage>
</organism>
<comment type="caution">
    <text evidence="2">The sequence shown here is derived from an EMBL/GenBank/DDBJ whole genome shotgun (WGS) entry which is preliminary data.</text>
</comment>
<feature type="domain" description="CYTH" evidence="1">
    <location>
        <begin position="2"/>
        <end position="208"/>
    </location>
</feature>
<dbReference type="Proteomes" id="UP001501565">
    <property type="component" value="Unassembled WGS sequence"/>
</dbReference>
<dbReference type="EMBL" id="BAABBN010000007">
    <property type="protein sequence ID" value="GAA3927587.1"/>
    <property type="molecule type" value="Genomic_DNA"/>
</dbReference>
<name>A0ABP7MQG4_9GAMM</name>
<dbReference type="CDD" id="cd07756">
    <property type="entry name" value="CYTH-like_Pase_CHAD"/>
    <property type="match status" value="1"/>
</dbReference>
<keyword evidence="3" id="KW-1185">Reference proteome</keyword>
<dbReference type="Pfam" id="PF01928">
    <property type="entry name" value="CYTH"/>
    <property type="match status" value="1"/>
</dbReference>
<evidence type="ECO:0000313" key="2">
    <source>
        <dbReference type="EMBL" id="GAA3927587.1"/>
    </source>
</evidence>
<dbReference type="InterPro" id="IPR039013">
    <property type="entry name" value="YgiF"/>
</dbReference>
<reference evidence="3" key="1">
    <citation type="journal article" date="2019" name="Int. J. Syst. Evol. Microbiol.">
        <title>The Global Catalogue of Microorganisms (GCM) 10K type strain sequencing project: providing services to taxonomists for standard genome sequencing and annotation.</title>
        <authorList>
            <consortium name="The Broad Institute Genomics Platform"/>
            <consortium name="The Broad Institute Genome Sequencing Center for Infectious Disease"/>
            <person name="Wu L."/>
            <person name="Ma J."/>
        </authorList>
    </citation>
    <scope>NUCLEOTIDE SEQUENCE [LARGE SCALE GENOMIC DNA]</scope>
    <source>
        <strain evidence="3">JCM 17551</strain>
    </source>
</reference>
<dbReference type="Gene3D" id="2.40.320.10">
    <property type="entry name" value="Hypothetical Protein Pfu-838710-001"/>
    <property type="match status" value="1"/>
</dbReference>
<evidence type="ECO:0000259" key="1">
    <source>
        <dbReference type="PROSITE" id="PS51707"/>
    </source>
</evidence>
<dbReference type="PANTHER" id="PTHR39569">
    <property type="entry name" value="INORGANIC TRIPHOSPHATASE"/>
    <property type="match status" value="1"/>
</dbReference>
<proteinExistence type="predicted"/>
<evidence type="ECO:0000313" key="3">
    <source>
        <dbReference type="Proteomes" id="UP001501565"/>
    </source>
</evidence>
<dbReference type="InterPro" id="IPR033469">
    <property type="entry name" value="CYTH-like_dom_sf"/>
</dbReference>
<dbReference type="SMART" id="SM01118">
    <property type="entry name" value="CYTH"/>
    <property type="match status" value="1"/>
</dbReference>
<dbReference type="SUPFAM" id="SSF55154">
    <property type="entry name" value="CYTH-like phosphatases"/>
    <property type="match status" value="1"/>
</dbReference>
<gene>
    <name evidence="2" type="ORF">GCM10022277_24940</name>
</gene>
<protein>
    <recommendedName>
        <fullName evidence="1">CYTH domain-containing protein</fullName>
    </recommendedName>
</protein>
<sequence length="297" mass="33323">MSYEVELKLDIQEADIERFLTLAWLHSSQNLEQQPDRYLENTYYDSPSFALLENKAALRTRKAGERYYQTLKTKGSSVGGLHQRGEWEYPISAPEGDNPPALQPDLFPADAWPSGVEVADVVPIFTTNFARKTWIWTSVRASKVEIVLDKGHVSARKGQAAICEIELELLSGNPECLFDLAEAINLNIPLLISDVTKAQRGFDLLSPGRWTVFRESLESQGTLNQLTAIIQHLMDSELLPDALPDVALSLVNEGGLPAMDVLPWLLLTQSGKIDFSLRTQWLLRLARHAWLLGNKDK</sequence>
<dbReference type="RefSeq" id="WP_344798862.1">
    <property type="nucleotide sequence ID" value="NZ_BAABBN010000007.1"/>
</dbReference>
<dbReference type="PANTHER" id="PTHR39569:SF1">
    <property type="entry name" value="INORGANIC TRIPHOSPHATASE"/>
    <property type="match status" value="1"/>
</dbReference>